<reference evidence="1" key="1">
    <citation type="journal article" date="2021" name="Proc. Natl. Acad. Sci. U.S.A.">
        <title>A Catalog of Tens of Thousands of Viruses from Human Metagenomes Reveals Hidden Associations with Chronic Diseases.</title>
        <authorList>
            <person name="Tisza M.J."/>
            <person name="Buck C.B."/>
        </authorList>
    </citation>
    <scope>NUCLEOTIDE SEQUENCE</scope>
    <source>
        <strain evidence="1">Ct4be24</strain>
    </source>
</reference>
<sequence length="47" mass="5584">MKNFFNVVSDSIEWGIDTENCKYRYYIDGVTSMAQALLDRFDKKENK</sequence>
<protein>
    <submittedName>
        <fullName evidence="1">Putative membrane protein</fullName>
    </submittedName>
</protein>
<evidence type="ECO:0000313" key="1">
    <source>
        <dbReference type="EMBL" id="DAE21626.1"/>
    </source>
</evidence>
<accession>A0A8S5QRJ5</accession>
<proteinExistence type="predicted"/>
<organism evidence="1">
    <name type="scientific">Siphoviridae sp. ct4be24</name>
    <dbReference type="NCBI Taxonomy" id="2826289"/>
    <lineage>
        <taxon>Viruses</taxon>
        <taxon>Duplodnaviria</taxon>
        <taxon>Heunggongvirae</taxon>
        <taxon>Uroviricota</taxon>
        <taxon>Caudoviricetes</taxon>
    </lineage>
</organism>
<dbReference type="EMBL" id="BK015714">
    <property type="protein sequence ID" value="DAE21626.1"/>
    <property type="molecule type" value="Genomic_DNA"/>
</dbReference>
<name>A0A8S5QRJ5_9CAUD</name>